<name>A0AB37NLA0_LISMN</name>
<comment type="caution">
    <text evidence="1">The sequence shown here is derived from an EMBL/GenBank/DDBJ whole genome shotgun (WGS) entry which is preliminary data.</text>
</comment>
<gene>
    <name evidence="1" type="ORF">DYZ80_00180</name>
</gene>
<accession>A0AB37NLA0</accession>
<organism evidence="1 2">
    <name type="scientific">Listeria monocytogenes</name>
    <dbReference type="NCBI Taxonomy" id="1639"/>
    <lineage>
        <taxon>Bacteria</taxon>
        <taxon>Bacillati</taxon>
        <taxon>Bacillota</taxon>
        <taxon>Bacilli</taxon>
        <taxon>Bacillales</taxon>
        <taxon>Listeriaceae</taxon>
        <taxon>Listeria</taxon>
    </lineage>
</organism>
<dbReference type="AlphaFoldDB" id="A0AB37NLA0"/>
<dbReference type="Proteomes" id="UP000272537">
    <property type="component" value="Unassembled WGS sequence"/>
</dbReference>
<proteinExistence type="predicted"/>
<reference evidence="1 2" key="1">
    <citation type="journal article" date="2018" name="BMC Genomics">
        <title>Genes significantly associated with lineage II food isolates of Listeria monocytogenes.</title>
        <authorList>
            <person name="Pirone-Davies C."/>
            <person name="Chen Y."/>
            <person name="Pightling A."/>
            <person name="Ryan G."/>
            <person name="Wang Y."/>
            <person name="Yao K."/>
            <person name="Hoffmann M."/>
            <person name="Allard M.W."/>
        </authorList>
    </citation>
    <scope>NUCLEOTIDE SEQUENCE [LARGE SCALE GENOMIC DNA]</scope>
    <source>
        <strain evidence="1 2">PNUSAL000550</strain>
    </source>
</reference>
<evidence type="ECO:0000313" key="2">
    <source>
        <dbReference type="Proteomes" id="UP000272537"/>
    </source>
</evidence>
<evidence type="ECO:0000313" key="1">
    <source>
        <dbReference type="EMBL" id="RKA10653.1"/>
    </source>
</evidence>
<protein>
    <submittedName>
        <fullName evidence="1">Uncharacterized protein</fullName>
    </submittedName>
</protein>
<dbReference type="EMBL" id="QXLS01000001">
    <property type="protein sequence ID" value="RKA10653.1"/>
    <property type="molecule type" value="Genomic_DNA"/>
</dbReference>
<sequence>MDISAFYLYKLVRDFTKTLLVHFLKYLKYPF</sequence>